<dbReference type="SUPFAM" id="SSF56059">
    <property type="entry name" value="Glutathione synthetase ATP-binding domain-like"/>
    <property type="match status" value="1"/>
</dbReference>
<organism evidence="3 4">
    <name type="scientific">Kitasatospora aburaviensis</name>
    <dbReference type="NCBI Taxonomy" id="67265"/>
    <lineage>
        <taxon>Bacteria</taxon>
        <taxon>Bacillati</taxon>
        <taxon>Actinomycetota</taxon>
        <taxon>Actinomycetes</taxon>
        <taxon>Kitasatosporales</taxon>
        <taxon>Streptomycetaceae</taxon>
        <taxon>Kitasatospora</taxon>
    </lineage>
</organism>
<reference evidence="4" key="1">
    <citation type="journal article" date="2019" name="Int. J. Syst. Evol. Microbiol.">
        <title>The Global Catalogue of Microorganisms (GCM) 10K type strain sequencing project: providing services to taxonomists for standard genome sequencing and annotation.</title>
        <authorList>
            <consortium name="The Broad Institute Genomics Platform"/>
            <consortium name="The Broad Institute Genome Sequencing Center for Infectious Disease"/>
            <person name="Wu L."/>
            <person name="Ma J."/>
        </authorList>
    </citation>
    <scope>NUCLEOTIDE SEQUENCE [LARGE SCALE GENOMIC DNA]</scope>
    <source>
        <strain evidence="4">CGMCC 4.1469</strain>
    </source>
</reference>
<dbReference type="Gene3D" id="3.30.470.20">
    <property type="entry name" value="ATP-grasp fold, B domain"/>
    <property type="match status" value="1"/>
</dbReference>
<dbReference type="EMBL" id="JBHSOD010000001">
    <property type="protein sequence ID" value="MFC5883727.1"/>
    <property type="molecule type" value="Genomic_DNA"/>
</dbReference>
<dbReference type="InterPro" id="IPR011761">
    <property type="entry name" value="ATP-grasp"/>
</dbReference>
<comment type="caution">
    <text evidence="3">The sequence shown here is derived from an EMBL/GenBank/DDBJ whole genome shotgun (WGS) entry which is preliminary data.</text>
</comment>
<evidence type="ECO:0000313" key="4">
    <source>
        <dbReference type="Proteomes" id="UP001596067"/>
    </source>
</evidence>
<keyword evidence="1" id="KW-0067">ATP-binding</keyword>
<proteinExistence type="predicted"/>
<dbReference type="Proteomes" id="UP001596067">
    <property type="component" value="Unassembled WGS sequence"/>
</dbReference>
<dbReference type="RefSeq" id="WP_313766516.1">
    <property type="nucleotide sequence ID" value="NZ_BAAAVH010000072.1"/>
</dbReference>
<keyword evidence="4" id="KW-1185">Reference proteome</keyword>
<dbReference type="PROSITE" id="PS50975">
    <property type="entry name" value="ATP_GRASP"/>
    <property type="match status" value="1"/>
</dbReference>
<feature type="domain" description="ATP-grasp" evidence="2">
    <location>
        <begin position="141"/>
        <end position="333"/>
    </location>
</feature>
<sequence>MNRTDHTDPAGLNLDRETAVLLVKVGKYPLAHGPVGAVRSLGRAGVPVYAMVEDRLTPTALSRYLTRAFVRPTTGRERTDRLLAVVQEVGRTIGRRCIALPTDDEAAVLLAEHAEELSPSFVLPPVPAGLPRRLANKGAMHAICEEHGVPAPVTLAPGDHDELLAAARTCGYPMVLKNLEPFTRLSRPAVSHSTIVRDERELLAACPPNGRLSVLAQEYLAPERSEDWITHLCCGPGGEPLAVFTGQKLRSYPPSGGFTTRAVSVPNPELAELAVRLCRALGYSGIADLDWRLDLRDGRYKLLDFNPRTGAQFRLFETADGVDVVRALHLSLTGRPVPRGPQLHRFFGVGQLDVLSAAVTYWQDRRPLPDLKPRRSTERAWLCRDDPAPAAVMALRFGGQGTRRVAGYAGQRMAKGLALGGSK</sequence>
<gene>
    <name evidence="3" type="ORF">ACFP0N_01865</name>
</gene>
<evidence type="ECO:0000259" key="2">
    <source>
        <dbReference type="PROSITE" id="PS50975"/>
    </source>
</evidence>
<name>A0ABW1ENZ2_9ACTN</name>
<evidence type="ECO:0000313" key="3">
    <source>
        <dbReference type="EMBL" id="MFC5883727.1"/>
    </source>
</evidence>
<accession>A0ABW1ENZ2</accession>
<evidence type="ECO:0000256" key="1">
    <source>
        <dbReference type="PROSITE-ProRule" id="PRU00409"/>
    </source>
</evidence>
<protein>
    <submittedName>
        <fullName evidence="3">ATP-grasp domain-containing protein</fullName>
    </submittedName>
</protein>
<keyword evidence="1" id="KW-0547">Nucleotide-binding</keyword>